<protein>
    <submittedName>
        <fullName evidence="2">Uncharacterized protein</fullName>
    </submittedName>
</protein>
<reference evidence="2" key="1">
    <citation type="submission" date="2022-11" db="UniProtKB">
        <authorList>
            <consortium name="WormBaseParasite"/>
        </authorList>
    </citation>
    <scope>IDENTIFICATION</scope>
</reference>
<proteinExistence type="predicted"/>
<sequence length="312" mass="36390">MRNHIPHPSKTFDLKVIYRQDFPYPDSIMQYIKNARTTPKFYTRLLKSCKFFYSKKNLTVPFKQYYNTSNGFVETKVFGSQRVIFNQFEIIPNNLWMLGKIKIHDIQRDFASNFFQKISISAIKRLKLMNQTITLDELQFITSDKLELINFNRVTILDKNKSLVPLENVVETFINTIEITIGLDETCFKSVVAKTASNIAKLVCASKLKMFVLNDLPDTFNFDEFSKFVPHLQNTCINLSFSSSISEKYIKKLDAYIDDSLKTGVTEVVPLYIIYPNQSNERYDALVDLQNDIYEKRASLSTYLNESRKHSF</sequence>
<dbReference type="Proteomes" id="UP000887580">
    <property type="component" value="Unplaced"/>
</dbReference>
<name>A0AC35F8H6_9BILA</name>
<evidence type="ECO:0000313" key="2">
    <source>
        <dbReference type="WBParaSite" id="PS1159_v2.g14155.t1"/>
    </source>
</evidence>
<evidence type="ECO:0000313" key="1">
    <source>
        <dbReference type="Proteomes" id="UP000887580"/>
    </source>
</evidence>
<dbReference type="WBParaSite" id="PS1159_v2.g14155.t1">
    <property type="protein sequence ID" value="PS1159_v2.g14155.t1"/>
    <property type="gene ID" value="PS1159_v2.g14155"/>
</dbReference>
<organism evidence="1 2">
    <name type="scientific">Panagrolaimus sp. PS1159</name>
    <dbReference type="NCBI Taxonomy" id="55785"/>
    <lineage>
        <taxon>Eukaryota</taxon>
        <taxon>Metazoa</taxon>
        <taxon>Ecdysozoa</taxon>
        <taxon>Nematoda</taxon>
        <taxon>Chromadorea</taxon>
        <taxon>Rhabditida</taxon>
        <taxon>Tylenchina</taxon>
        <taxon>Panagrolaimomorpha</taxon>
        <taxon>Panagrolaimoidea</taxon>
        <taxon>Panagrolaimidae</taxon>
        <taxon>Panagrolaimus</taxon>
    </lineage>
</organism>
<accession>A0AC35F8H6</accession>